<dbReference type="InterPro" id="IPR023193">
    <property type="entry name" value="EPSP_synthase_CS"/>
</dbReference>
<evidence type="ECO:0000256" key="7">
    <source>
        <dbReference type="ARBA" id="ARBA00044633"/>
    </source>
</evidence>
<dbReference type="SUPFAM" id="SSF55205">
    <property type="entry name" value="EPT/RTPC-like"/>
    <property type="match status" value="1"/>
</dbReference>
<organism evidence="11 12">
    <name type="scientific">Arthrobacter terrae</name>
    <dbReference type="NCBI Taxonomy" id="2935737"/>
    <lineage>
        <taxon>Bacteria</taxon>
        <taxon>Bacillati</taxon>
        <taxon>Actinomycetota</taxon>
        <taxon>Actinomycetes</taxon>
        <taxon>Micrococcales</taxon>
        <taxon>Micrococcaceae</taxon>
        <taxon>Arthrobacter</taxon>
    </lineage>
</organism>
<feature type="binding site" evidence="8">
    <location>
        <position position="431"/>
    </location>
    <ligand>
        <name>phosphoenolpyruvate</name>
        <dbReference type="ChEBI" id="CHEBI:58702"/>
    </ligand>
</feature>
<evidence type="ECO:0000256" key="6">
    <source>
        <dbReference type="ARBA" id="ARBA00023141"/>
    </source>
</evidence>
<evidence type="ECO:0000259" key="10">
    <source>
        <dbReference type="Pfam" id="PF00275"/>
    </source>
</evidence>
<dbReference type="GO" id="GO:0009073">
    <property type="term" value="P:aromatic amino acid family biosynthetic process"/>
    <property type="evidence" value="ECO:0007669"/>
    <property type="project" value="UniProtKB-KW"/>
</dbReference>
<comment type="catalytic activity">
    <reaction evidence="7">
        <text>3-phosphoshikimate + phosphoenolpyruvate = 5-O-(1-carboxyvinyl)-3-phosphoshikimate + phosphate</text>
        <dbReference type="Rhea" id="RHEA:21256"/>
        <dbReference type="ChEBI" id="CHEBI:43474"/>
        <dbReference type="ChEBI" id="CHEBI:57701"/>
        <dbReference type="ChEBI" id="CHEBI:58702"/>
        <dbReference type="ChEBI" id="CHEBI:145989"/>
        <dbReference type="EC" id="2.5.1.19"/>
    </reaction>
    <physiologicalReaction direction="left-to-right" evidence="7">
        <dbReference type="Rhea" id="RHEA:21257"/>
    </physiologicalReaction>
</comment>
<reference evidence="11 12" key="1">
    <citation type="submission" date="2020-11" db="EMBL/GenBank/DDBJ databases">
        <title>Arthrobacter antarcticus sp. nov., isolated from Antarctic Soil.</title>
        <authorList>
            <person name="Li J."/>
        </authorList>
    </citation>
    <scope>NUCLEOTIDE SEQUENCE [LARGE SCALE GENOMIC DNA]</scope>
    <source>
        <strain evidence="11 12">Z1-20</strain>
    </source>
</reference>
<feature type="binding site" evidence="8">
    <location>
        <position position="64"/>
    </location>
    <ligand>
        <name>3-phosphoshikimate</name>
        <dbReference type="ChEBI" id="CHEBI:145989"/>
    </ligand>
</feature>
<feature type="binding site" evidence="8">
    <location>
        <position position="456"/>
    </location>
    <ligand>
        <name>phosphoenolpyruvate</name>
        <dbReference type="ChEBI" id="CHEBI:58702"/>
    </ligand>
</feature>
<dbReference type="GO" id="GO:0005737">
    <property type="term" value="C:cytoplasm"/>
    <property type="evidence" value="ECO:0007669"/>
    <property type="project" value="UniProtKB-SubCell"/>
</dbReference>
<keyword evidence="6 8" id="KW-0057">Aromatic amino acid biosynthesis</keyword>
<feature type="binding site" evidence="8">
    <location>
        <position position="390"/>
    </location>
    <ligand>
        <name>phosphoenolpyruvate</name>
        <dbReference type="ChEBI" id="CHEBI:58702"/>
    </ligand>
</feature>
<feature type="binding site" evidence="8">
    <location>
        <position position="359"/>
    </location>
    <ligand>
        <name>3-phosphoshikimate</name>
        <dbReference type="ChEBI" id="CHEBI:145989"/>
    </ligand>
</feature>
<feature type="binding site" evidence="8">
    <location>
        <position position="246"/>
    </location>
    <ligand>
        <name>3-phosphoshikimate</name>
        <dbReference type="ChEBI" id="CHEBI:145989"/>
    </ligand>
</feature>
<dbReference type="PIRSF" id="PIRSF000505">
    <property type="entry name" value="EPSPS"/>
    <property type="match status" value="1"/>
</dbReference>
<proteinExistence type="inferred from homology"/>
<dbReference type="PROSITE" id="PS00885">
    <property type="entry name" value="EPSP_SYNTHASE_2"/>
    <property type="match status" value="1"/>
</dbReference>
<comment type="subcellular location">
    <subcellularLocation>
        <location evidence="8">Cytoplasm</location>
    </subcellularLocation>
</comment>
<comment type="caution">
    <text evidence="8">Lacks conserved residue(s) required for the propagation of feature annotation.</text>
</comment>
<feature type="binding site" evidence="8">
    <location>
        <position position="219"/>
    </location>
    <ligand>
        <name>phosphoenolpyruvate</name>
        <dbReference type="ChEBI" id="CHEBI:58702"/>
    </ligand>
</feature>
<feature type="binding site" evidence="8">
    <location>
        <position position="170"/>
    </location>
    <ligand>
        <name>phosphoenolpyruvate</name>
        <dbReference type="ChEBI" id="CHEBI:58702"/>
    </ligand>
</feature>
<dbReference type="GO" id="GO:0009423">
    <property type="term" value="P:chorismate biosynthetic process"/>
    <property type="evidence" value="ECO:0007669"/>
    <property type="project" value="UniProtKB-UniRule"/>
</dbReference>
<dbReference type="EC" id="2.5.1.19" evidence="8"/>
<dbReference type="FunFam" id="3.65.10.10:FF:000010">
    <property type="entry name" value="3-phosphoshikimate 1-carboxyvinyltransferase"/>
    <property type="match status" value="1"/>
</dbReference>
<feature type="binding site" evidence="8">
    <location>
        <position position="217"/>
    </location>
    <ligand>
        <name>3-phosphoshikimate</name>
        <dbReference type="ChEBI" id="CHEBI:145989"/>
    </ligand>
</feature>
<feature type="binding site" evidence="8">
    <location>
        <position position="218"/>
    </location>
    <ligand>
        <name>3-phosphoshikimate</name>
        <dbReference type="ChEBI" id="CHEBI:145989"/>
    </ligand>
</feature>
<protein>
    <recommendedName>
        <fullName evidence="8">3-phosphoshikimate 1-carboxyvinyltransferase</fullName>
        <ecNumber evidence="8">2.5.1.19</ecNumber>
    </recommendedName>
    <alternativeName>
        <fullName evidence="8">5-enolpyruvylshikimate-3-phosphate synthase</fullName>
        <shortName evidence="8">EPSP synthase</shortName>
        <shortName evidence="8">EPSPS</shortName>
    </alternativeName>
</protein>
<dbReference type="Pfam" id="PF00275">
    <property type="entry name" value="EPSP_synthase"/>
    <property type="match status" value="1"/>
</dbReference>
<dbReference type="InterPro" id="IPR013792">
    <property type="entry name" value="RNA3'P_cycl/enolpyr_Trfase_a/b"/>
</dbReference>
<name>A0A931CUC0_9MICC</name>
<evidence type="ECO:0000256" key="2">
    <source>
        <dbReference type="ARBA" id="ARBA00009948"/>
    </source>
</evidence>
<accession>A0A931CUC0</accession>
<dbReference type="PROSITE" id="PS00104">
    <property type="entry name" value="EPSP_SYNTHASE_1"/>
    <property type="match status" value="1"/>
</dbReference>
<feature type="active site" description="Proton acceptor" evidence="8">
    <location>
        <position position="359"/>
    </location>
</feature>
<dbReference type="PANTHER" id="PTHR21090">
    <property type="entry name" value="AROM/DEHYDROQUINATE SYNTHASE"/>
    <property type="match status" value="1"/>
</dbReference>
<feature type="domain" description="Enolpyruvate transferase" evidence="10">
    <location>
        <begin position="52"/>
        <end position="462"/>
    </location>
</feature>
<comment type="similarity">
    <text evidence="2 8">Belongs to the EPSP synthase family.</text>
</comment>
<gene>
    <name evidence="8 11" type="primary">aroA</name>
    <name evidence="11" type="ORF">IV500_19545</name>
</gene>
<dbReference type="InterPro" id="IPR006264">
    <property type="entry name" value="EPSP_synthase"/>
</dbReference>
<dbReference type="Gene3D" id="3.65.10.10">
    <property type="entry name" value="Enolpyruvate transferase domain"/>
    <property type="match status" value="2"/>
</dbReference>
<comment type="pathway">
    <text evidence="1 8">Metabolic intermediate biosynthesis; chorismate biosynthesis; chorismate from D-erythrose 4-phosphate and phosphoenolpyruvate: step 6/7.</text>
</comment>
<evidence type="ECO:0000256" key="3">
    <source>
        <dbReference type="ARBA" id="ARBA00022490"/>
    </source>
</evidence>
<dbReference type="AlphaFoldDB" id="A0A931CUC0"/>
<comment type="subunit">
    <text evidence="8">Monomer.</text>
</comment>
<dbReference type="HAMAP" id="MF_00210">
    <property type="entry name" value="EPSP_synth"/>
    <property type="match status" value="1"/>
</dbReference>
<dbReference type="PANTHER" id="PTHR21090:SF5">
    <property type="entry name" value="PENTAFUNCTIONAL AROM POLYPEPTIDE"/>
    <property type="match status" value="1"/>
</dbReference>
<feature type="binding site" evidence="8">
    <location>
        <position position="64"/>
    </location>
    <ligand>
        <name>phosphoenolpyruvate</name>
        <dbReference type="ChEBI" id="CHEBI:58702"/>
    </ligand>
</feature>
<dbReference type="GO" id="GO:0008652">
    <property type="term" value="P:amino acid biosynthetic process"/>
    <property type="evidence" value="ECO:0007669"/>
    <property type="project" value="UniProtKB-KW"/>
</dbReference>
<keyword evidence="12" id="KW-1185">Reference proteome</keyword>
<dbReference type="GO" id="GO:0003866">
    <property type="term" value="F:3-phosphoshikimate 1-carboxyvinyltransferase activity"/>
    <property type="evidence" value="ECO:0007669"/>
    <property type="project" value="UniProtKB-UniRule"/>
</dbReference>
<evidence type="ECO:0000256" key="4">
    <source>
        <dbReference type="ARBA" id="ARBA00022605"/>
    </source>
</evidence>
<evidence type="ECO:0000256" key="9">
    <source>
        <dbReference type="SAM" id="MobiDB-lite"/>
    </source>
</evidence>
<feature type="binding site" evidence="8">
    <location>
        <position position="142"/>
    </location>
    <ligand>
        <name>phosphoenolpyruvate</name>
        <dbReference type="ChEBI" id="CHEBI:58702"/>
    </ligand>
</feature>
<dbReference type="Proteomes" id="UP000655366">
    <property type="component" value="Unassembled WGS sequence"/>
</dbReference>
<comment type="caution">
    <text evidence="11">The sequence shown here is derived from an EMBL/GenBank/DDBJ whole genome shotgun (WGS) entry which is preliminary data.</text>
</comment>
<keyword evidence="4 8" id="KW-0028">Amino-acid biosynthesis</keyword>
<dbReference type="NCBIfam" id="TIGR01356">
    <property type="entry name" value="aroA"/>
    <property type="match status" value="1"/>
</dbReference>
<dbReference type="EMBL" id="JADNYM010000033">
    <property type="protein sequence ID" value="MBG0741559.1"/>
    <property type="molecule type" value="Genomic_DNA"/>
</dbReference>
<feature type="binding site" evidence="8">
    <location>
        <position position="69"/>
    </location>
    <ligand>
        <name>3-phosphoshikimate</name>
        <dbReference type="ChEBI" id="CHEBI:145989"/>
    </ligand>
</feature>
<feature type="region of interest" description="Disordered" evidence="9">
    <location>
        <begin position="1"/>
        <end position="37"/>
    </location>
</feature>
<keyword evidence="5 8" id="KW-0808">Transferase</keyword>
<dbReference type="InterPro" id="IPR036968">
    <property type="entry name" value="Enolpyruvate_Tfrase_sf"/>
</dbReference>
<evidence type="ECO:0000313" key="11">
    <source>
        <dbReference type="EMBL" id="MBG0741559.1"/>
    </source>
</evidence>
<evidence type="ECO:0000256" key="5">
    <source>
        <dbReference type="ARBA" id="ARBA00022679"/>
    </source>
</evidence>
<feature type="binding site" evidence="8">
    <location>
        <position position="219"/>
    </location>
    <ligand>
        <name>3-phosphoshikimate</name>
        <dbReference type="ChEBI" id="CHEBI:145989"/>
    </ligand>
</feature>
<comment type="function">
    <text evidence="8">Catalyzes the transfer of the enolpyruvyl moiety of phosphoenolpyruvate (PEP) to the 5-hydroxyl of shikimate-3-phosphate (S3P) to produce enolpyruvyl shikimate-3-phosphate and inorganic phosphate.</text>
</comment>
<evidence type="ECO:0000313" key="12">
    <source>
        <dbReference type="Proteomes" id="UP000655366"/>
    </source>
</evidence>
<dbReference type="FunFam" id="3.65.10.10:FF:000011">
    <property type="entry name" value="3-phosphoshikimate 1-carboxyvinyltransferase"/>
    <property type="match status" value="1"/>
</dbReference>
<evidence type="ECO:0000256" key="8">
    <source>
        <dbReference type="HAMAP-Rule" id="MF_00210"/>
    </source>
</evidence>
<sequence>MASPFPAAPADLHAQHSQHAVSDAKPSETAAPDDAAGAARIEGRWTAPHALRPVDATLTVPGSKSLTNRYLVLAALADGPCRLRAPLHSRDSALMIAALRQLGAVIEELDGGGQFGPDLHVTPMPADAVLTAGAAIDCGLAGTVMRFVPPVAALATGSVAFDGDPQARERPMGPVLNALRDLGVDIAGQCAPQAMPFSINATGRVHGGHLLVDASGSSQFISALLLAAPRFEAGLQLEHAGKPVPSLDHIAMTVDVLRGVGVAVDDSVPGRWTVLPGPIRAFDVVIEQDLSNAGPFLAAALATGGTVRIPGWPSPTAQVGDKWRDILVKFGAAVSLADGVLTVTGGETINGVELADTSELAPTVAALCALATGPSRLTGIAHLRGHETDRLAALAAQINALGGSVVETPDGLGITPAPLHGGLFHTYADHRMATAGAIIGLVVPRVEVEDIGTTAKTMPEFPVLWEALLTRPDRSIPSATR</sequence>
<feature type="binding site" evidence="8">
    <location>
        <position position="386"/>
    </location>
    <ligand>
        <name>3-phosphoshikimate</name>
        <dbReference type="ChEBI" id="CHEBI:145989"/>
    </ligand>
</feature>
<dbReference type="RefSeq" id="WP_196398495.1">
    <property type="nucleotide sequence ID" value="NZ_JADNYM010000033.1"/>
</dbReference>
<dbReference type="InterPro" id="IPR001986">
    <property type="entry name" value="Enolpyruvate_Tfrase_dom"/>
</dbReference>
<dbReference type="CDD" id="cd01556">
    <property type="entry name" value="EPSP_synthase"/>
    <property type="match status" value="1"/>
</dbReference>
<feature type="binding site" evidence="8">
    <location>
        <position position="65"/>
    </location>
    <ligand>
        <name>3-phosphoshikimate</name>
        <dbReference type="ChEBI" id="CHEBI:145989"/>
    </ligand>
</feature>
<keyword evidence="3 8" id="KW-0963">Cytoplasm</keyword>
<evidence type="ECO:0000256" key="1">
    <source>
        <dbReference type="ARBA" id="ARBA00004811"/>
    </source>
</evidence>